<dbReference type="InterPro" id="IPR011990">
    <property type="entry name" value="TPR-like_helical_dom_sf"/>
</dbReference>
<dbReference type="EMBL" id="ABVL01000005">
    <property type="protein sequence ID" value="EDY20202.1"/>
    <property type="molecule type" value="Genomic_DNA"/>
</dbReference>
<feature type="repeat" description="TPR" evidence="10">
    <location>
        <begin position="499"/>
        <end position="532"/>
    </location>
</feature>
<dbReference type="STRING" id="497964.CfE428DRAFT_2126"/>
<keyword evidence="5" id="KW-0677">Repeat</keyword>
<organism evidence="12 13">
    <name type="scientific">Chthoniobacter flavus Ellin428</name>
    <dbReference type="NCBI Taxonomy" id="497964"/>
    <lineage>
        <taxon>Bacteria</taxon>
        <taxon>Pseudomonadati</taxon>
        <taxon>Verrucomicrobiota</taxon>
        <taxon>Spartobacteria</taxon>
        <taxon>Chthoniobacterales</taxon>
        <taxon>Chthoniobacteraceae</taxon>
        <taxon>Chthoniobacter</taxon>
    </lineage>
</organism>
<dbReference type="Gene3D" id="1.25.40.10">
    <property type="entry name" value="Tetratricopeptide repeat domain"/>
    <property type="match status" value="4"/>
</dbReference>
<dbReference type="Pfam" id="PF13424">
    <property type="entry name" value="TPR_12"/>
    <property type="match status" value="3"/>
</dbReference>
<dbReference type="GO" id="GO:0019894">
    <property type="term" value="F:kinesin binding"/>
    <property type="evidence" value="ECO:0007669"/>
    <property type="project" value="TreeGrafter"/>
</dbReference>
<dbReference type="InParanoid" id="B4CZN8"/>
<evidence type="ECO:0000256" key="1">
    <source>
        <dbReference type="ARBA" id="ARBA00004245"/>
    </source>
</evidence>
<reference evidence="12 13" key="1">
    <citation type="journal article" date="2011" name="J. Bacteriol.">
        <title>Genome sequence of Chthoniobacter flavus Ellin428, an aerobic heterotrophic soil bacterium.</title>
        <authorList>
            <person name="Kant R."/>
            <person name="van Passel M.W."/>
            <person name="Palva A."/>
            <person name="Lucas S."/>
            <person name="Lapidus A."/>
            <person name="Glavina Del Rio T."/>
            <person name="Dalin E."/>
            <person name="Tice H."/>
            <person name="Bruce D."/>
            <person name="Goodwin L."/>
            <person name="Pitluck S."/>
            <person name="Larimer F.W."/>
            <person name="Land M.L."/>
            <person name="Hauser L."/>
            <person name="Sangwan P."/>
            <person name="de Vos W.M."/>
            <person name="Janssen P.H."/>
            <person name="Smidt H."/>
        </authorList>
    </citation>
    <scope>NUCLEOTIDE SEQUENCE [LARGE SCALE GENOMIC DNA]</scope>
    <source>
        <strain evidence="12 13">Ellin428</strain>
    </source>
</reference>
<keyword evidence="11" id="KW-1133">Transmembrane helix</keyword>
<evidence type="ECO:0000256" key="5">
    <source>
        <dbReference type="ARBA" id="ARBA00022737"/>
    </source>
</evidence>
<comment type="caution">
    <text evidence="12">The sequence shown here is derived from an EMBL/GenBank/DDBJ whole genome shotgun (WGS) entry which is preliminary data.</text>
</comment>
<keyword evidence="3" id="KW-0963">Cytoplasm</keyword>
<evidence type="ECO:0000256" key="11">
    <source>
        <dbReference type="SAM" id="Phobius"/>
    </source>
</evidence>
<evidence type="ECO:0000256" key="4">
    <source>
        <dbReference type="ARBA" id="ARBA00022701"/>
    </source>
</evidence>
<keyword evidence="4" id="KW-0493">Microtubule</keyword>
<dbReference type="PANTHER" id="PTHR45783:SF3">
    <property type="entry name" value="KINESIN LIGHT CHAIN"/>
    <property type="match status" value="1"/>
</dbReference>
<dbReference type="eggNOG" id="COG0457">
    <property type="taxonomic scope" value="Bacteria"/>
</dbReference>
<feature type="transmembrane region" description="Helical" evidence="11">
    <location>
        <begin position="53"/>
        <end position="72"/>
    </location>
</feature>
<evidence type="ECO:0000256" key="8">
    <source>
        <dbReference type="ARBA" id="ARBA00023175"/>
    </source>
</evidence>
<keyword evidence="11" id="KW-0472">Membrane</keyword>
<keyword evidence="9" id="KW-0206">Cytoskeleton</keyword>
<sequence>MGGKWRAVNPGLRIRQAGIGARYPFVHPVALTEAPTGVYLPASISGRGMPKKLSYVFIAMGCLGVSAAGIAWEVHDHAVHEEQARQAQLEEDRIRIRDERLERSVEEARRVLNELQEPDFWPVDTDLWQVKQITVAQELKRPVDQFRKGLEEDLKEIVALAPQAGKEARMRWLQAADVAYALFKLPEAERYYREALSRANEDRDTAESFRLNERLADVWHSARHFEEERRQREYIATMRANSGQPGDAPLEAKARLAICLHDLGKAQEGLDILNKAFDADRWELDKDHPDILFAATIRSFLLHEMQRYTESEMASRRVLSECERVYGADDLHTAIALGRLVACDSTGQNFSDGARLAPRAVELCGKFYGKEHPMMGMFLRFAASACAHVGDYATAEKLAQRSLEIHEAIFPADHIEVGHDLGLLGYIAEKTNRLADSERYFRGALDIYRKNVGPDSHFTLSVQSHLNTLQWELNEKAPADSGSAAVGATLPSPTAPEYSRVLYMQGQSAAQSGHYREAADLVRRAIAADEKREPEGVNLAQDYISLAQVLNAMKQNIEAEAYFKRGLAIMEKKYGPNHPEIILVLNRLAGLYVTTGRPTEGEQLLKRVIDLGIANDLTKNLEYARAMNTLAYVLQTTKRFDEALPLQRKILTNVELTLGKDNETYGGYLHSLGQTLLLLKREDEGRHAVEQAVAIGEKLPTGCRLLPVWLTTLAAIQNHSRETPQADATFRRALSLLYQAEKAAGQPPPPLQNTAGAYTVFLKEHGLTHAEIDDRLAQLRKGEDVPALPAGQ</sequence>
<dbReference type="SMART" id="SM00028">
    <property type="entry name" value="TPR"/>
    <property type="match status" value="9"/>
</dbReference>
<accession>B4CZN8</accession>
<evidence type="ECO:0000256" key="7">
    <source>
        <dbReference type="ARBA" id="ARBA00023054"/>
    </source>
</evidence>
<dbReference type="GO" id="GO:0005874">
    <property type="term" value="C:microtubule"/>
    <property type="evidence" value="ECO:0007669"/>
    <property type="project" value="UniProtKB-KW"/>
</dbReference>
<protein>
    <submittedName>
        <fullName evidence="12">Response regulator receiver and SARP domain protein</fullName>
    </submittedName>
</protein>
<dbReference type="SUPFAM" id="SSF48452">
    <property type="entry name" value="TPR-like"/>
    <property type="match status" value="4"/>
</dbReference>
<dbReference type="AlphaFoldDB" id="B4CZN8"/>
<comment type="subcellular location">
    <subcellularLocation>
        <location evidence="1">Cytoplasm</location>
        <location evidence="1">Cytoskeleton</location>
    </subcellularLocation>
</comment>
<dbReference type="InterPro" id="IPR019734">
    <property type="entry name" value="TPR_rpt"/>
</dbReference>
<gene>
    <name evidence="12" type="ORF">CfE428DRAFT_2126</name>
</gene>
<dbReference type="Proteomes" id="UP000005824">
    <property type="component" value="Unassembled WGS sequence"/>
</dbReference>
<evidence type="ECO:0000313" key="12">
    <source>
        <dbReference type="EMBL" id="EDY20202.1"/>
    </source>
</evidence>
<proteinExistence type="inferred from homology"/>
<keyword evidence="6 10" id="KW-0802">TPR repeat</keyword>
<keyword evidence="13" id="KW-1185">Reference proteome</keyword>
<evidence type="ECO:0000256" key="3">
    <source>
        <dbReference type="ARBA" id="ARBA00022490"/>
    </source>
</evidence>
<dbReference type="GO" id="GO:0005737">
    <property type="term" value="C:cytoplasm"/>
    <property type="evidence" value="ECO:0007669"/>
    <property type="project" value="TreeGrafter"/>
</dbReference>
<dbReference type="PANTHER" id="PTHR45783">
    <property type="entry name" value="KINESIN LIGHT CHAIN"/>
    <property type="match status" value="1"/>
</dbReference>
<evidence type="ECO:0000256" key="10">
    <source>
        <dbReference type="PROSITE-ProRule" id="PRU00339"/>
    </source>
</evidence>
<dbReference type="GO" id="GO:0005871">
    <property type="term" value="C:kinesin complex"/>
    <property type="evidence" value="ECO:0007669"/>
    <property type="project" value="InterPro"/>
</dbReference>
<dbReference type="PROSITE" id="PS50005">
    <property type="entry name" value="TPR"/>
    <property type="match status" value="1"/>
</dbReference>
<dbReference type="InterPro" id="IPR002151">
    <property type="entry name" value="Kinesin_light"/>
</dbReference>
<keyword evidence="8" id="KW-0505">Motor protein</keyword>
<dbReference type="GO" id="GO:0007018">
    <property type="term" value="P:microtubule-based movement"/>
    <property type="evidence" value="ECO:0007669"/>
    <property type="project" value="TreeGrafter"/>
</dbReference>
<evidence type="ECO:0000256" key="9">
    <source>
        <dbReference type="ARBA" id="ARBA00023212"/>
    </source>
</evidence>
<evidence type="ECO:0000313" key="13">
    <source>
        <dbReference type="Proteomes" id="UP000005824"/>
    </source>
</evidence>
<name>B4CZN8_9BACT</name>
<evidence type="ECO:0000256" key="2">
    <source>
        <dbReference type="ARBA" id="ARBA00009622"/>
    </source>
</evidence>
<keyword evidence="7" id="KW-0175">Coiled coil</keyword>
<keyword evidence="11" id="KW-0812">Transmembrane</keyword>
<evidence type="ECO:0000256" key="6">
    <source>
        <dbReference type="ARBA" id="ARBA00022803"/>
    </source>
</evidence>
<comment type="similarity">
    <text evidence="2">Belongs to the kinesin light chain family.</text>
</comment>